<name>A0ACC2SGW1_9FUNG</name>
<gene>
    <name evidence="1" type="primary">sge1_7</name>
    <name evidence="1" type="ORF">DSO57_1018787</name>
</gene>
<reference evidence="1" key="1">
    <citation type="submission" date="2022-04" db="EMBL/GenBank/DDBJ databases">
        <title>Genome of the entomopathogenic fungus Entomophthora muscae.</title>
        <authorList>
            <person name="Elya C."/>
            <person name="Lovett B.R."/>
            <person name="Lee E."/>
            <person name="Macias A.M."/>
            <person name="Hajek A.E."/>
            <person name="De Bivort B.L."/>
            <person name="Kasson M.T."/>
            <person name="De Fine Licht H.H."/>
            <person name="Stajich J.E."/>
        </authorList>
    </citation>
    <scope>NUCLEOTIDE SEQUENCE</scope>
    <source>
        <strain evidence="1">Berkeley</strain>
    </source>
</reference>
<evidence type="ECO:0000313" key="2">
    <source>
        <dbReference type="Proteomes" id="UP001165960"/>
    </source>
</evidence>
<keyword evidence="2" id="KW-1185">Reference proteome</keyword>
<dbReference type="EMBL" id="QTSX02005053">
    <property type="protein sequence ID" value="KAJ9061624.1"/>
    <property type="molecule type" value="Genomic_DNA"/>
</dbReference>
<accession>A0ACC2SGW1</accession>
<proteinExistence type="predicted"/>
<comment type="caution">
    <text evidence="1">The sequence shown here is derived from an EMBL/GenBank/DDBJ whole genome shotgun (WGS) entry which is preliminary data.</text>
</comment>
<protein>
    <submittedName>
        <fullName evidence="1">Global transcription regulator sge1</fullName>
    </submittedName>
</protein>
<organism evidence="1 2">
    <name type="scientific">Entomophthora muscae</name>
    <dbReference type="NCBI Taxonomy" id="34485"/>
    <lineage>
        <taxon>Eukaryota</taxon>
        <taxon>Fungi</taxon>
        <taxon>Fungi incertae sedis</taxon>
        <taxon>Zoopagomycota</taxon>
        <taxon>Entomophthoromycotina</taxon>
        <taxon>Entomophthoromycetes</taxon>
        <taxon>Entomophthorales</taxon>
        <taxon>Entomophthoraceae</taxon>
        <taxon>Entomophthora</taxon>
    </lineage>
</organism>
<dbReference type="Proteomes" id="UP001165960">
    <property type="component" value="Unassembled WGS sequence"/>
</dbReference>
<sequence length="220" mass="25264">MRYSGAIDNVNDAFAIAELAIRGHHPIEKNRPNLPTIIPGSVFVFVKGEGMMERWVDGRMWAPSRFIEGFFVYNERKLSLEQELRREGAQFHVKSTHATYSLIKKVITVLAPSSAMICIVSYTTDSYHPTQSVASFVHSINPIGFEEQVSKYKYFKCFRSQSKSWRVPYPAPKPKPTSELPSLEALNLLGLKEIYRPHYPTRLHEDLRQLRLLNNKALLL</sequence>
<evidence type="ECO:0000313" key="1">
    <source>
        <dbReference type="EMBL" id="KAJ9061624.1"/>
    </source>
</evidence>